<keyword evidence="4" id="KW-1185">Reference proteome</keyword>
<sequence length="286" mass="33391">MVVPHPFMRYDWVRTAHEETVAHFAVRITESAIDKNEWYWSNIRDDVKYIVANCQVCTADKASIQPRRSMVPTVVERPFQRWRRWQEHFVELSVYLVGVSVTWTRHNDHRKWAEYLELLIIQAWRTKVEGDQLGFLFGSVRHDHRQPIAHELTIPLAQLADDLPLEIVSQSDDSPTPHVLTRTLAPYLQWSACLEEPGSSRNPPSQRGYLDPHEIVDLAFFQDRTASENEDVEIEAEEESSGEEEVEEEADEEETLEEGSYNEHSEGEQSKEEEEQDDDDEEEEED</sequence>
<reference evidence="3 4" key="1">
    <citation type="journal article" date="2018" name="Cell">
        <title>The Chara Genome: Secondary Complexity and Implications for Plant Terrestrialization.</title>
        <authorList>
            <person name="Nishiyama T."/>
            <person name="Sakayama H."/>
            <person name="Vries J.D."/>
            <person name="Buschmann H."/>
            <person name="Saint-Marcoux D."/>
            <person name="Ullrich K.K."/>
            <person name="Haas F.B."/>
            <person name="Vanderstraeten L."/>
            <person name="Becker D."/>
            <person name="Lang D."/>
            <person name="Vosolsobe S."/>
            <person name="Rombauts S."/>
            <person name="Wilhelmsson P.K.I."/>
            <person name="Janitza P."/>
            <person name="Kern R."/>
            <person name="Heyl A."/>
            <person name="Rumpler F."/>
            <person name="Villalobos L.I.A.C."/>
            <person name="Clay J.M."/>
            <person name="Skokan R."/>
            <person name="Toyoda A."/>
            <person name="Suzuki Y."/>
            <person name="Kagoshima H."/>
            <person name="Schijlen E."/>
            <person name="Tajeshwar N."/>
            <person name="Catarino B."/>
            <person name="Hetherington A.J."/>
            <person name="Saltykova A."/>
            <person name="Bonnot C."/>
            <person name="Breuninger H."/>
            <person name="Symeonidi A."/>
            <person name="Radhakrishnan G.V."/>
            <person name="Van Nieuwerburgh F."/>
            <person name="Deforce D."/>
            <person name="Chang C."/>
            <person name="Karol K.G."/>
            <person name="Hedrich R."/>
            <person name="Ulvskov P."/>
            <person name="Glockner G."/>
            <person name="Delwiche C.F."/>
            <person name="Petrasek J."/>
            <person name="Van de Peer Y."/>
            <person name="Friml J."/>
            <person name="Beilby M."/>
            <person name="Dolan L."/>
            <person name="Kohara Y."/>
            <person name="Sugano S."/>
            <person name="Fujiyama A."/>
            <person name="Delaux P.-M."/>
            <person name="Quint M."/>
            <person name="TheiBen G."/>
            <person name="Hagemann M."/>
            <person name="Harholt J."/>
            <person name="Dunand C."/>
            <person name="Zachgo S."/>
            <person name="Langdale J."/>
            <person name="Maumus F."/>
            <person name="Straeten D.V.D."/>
            <person name="Gould S.B."/>
            <person name="Rensing S.A."/>
        </authorList>
    </citation>
    <scope>NUCLEOTIDE SEQUENCE [LARGE SCALE GENOMIC DNA]</scope>
    <source>
        <strain evidence="3 4">S276</strain>
    </source>
</reference>
<dbReference type="Gene3D" id="1.10.340.70">
    <property type="match status" value="1"/>
</dbReference>
<gene>
    <name evidence="3" type="ORF">CBR_g8609</name>
</gene>
<dbReference type="AlphaFoldDB" id="A0A388JS12"/>
<feature type="compositionally biased region" description="Acidic residues" evidence="1">
    <location>
        <begin position="228"/>
        <end position="257"/>
    </location>
</feature>
<name>A0A388JS12_CHABU</name>
<dbReference type="InterPro" id="IPR041588">
    <property type="entry name" value="Integrase_H2C2"/>
</dbReference>
<evidence type="ECO:0000313" key="4">
    <source>
        <dbReference type="Proteomes" id="UP000265515"/>
    </source>
</evidence>
<dbReference type="Pfam" id="PF17921">
    <property type="entry name" value="Integrase_H2C2"/>
    <property type="match status" value="1"/>
</dbReference>
<dbReference type="Proteomes" id="UP000265515">
    <property type="component" value="Unassembled WGS sequence"/>
</dbReference>
<dbReference type="Gramene" id="GBG60588">
    <property type="protein sequence ID" value="GBG60588"/>
    <property type="gene ID" value="CBR_g8609"/>
</dbReference>
<evidence type="ECO:0000256" key="1">
    <source>
        <dbReference type="SAM" id="MobiDB-lite"/>
    </source>
</evidence>
<dbReference type="EMBL" id="BFEA01000012">
    <property type="protein sequence ID" value="GBG60588.1"/>
    <property type="molecule type" value="Genomic_DNA"/>
</dbReference>
<feature type="compositionally biased region" description="Basic and acidic residues" evidence="1">
    <location>
        <begin position="261"/>
        <end position="270"/>
    </location>
</feature>
<comment type="caution">
    <text evidence="3">The sequence shown here is derived from an EMBL/GenBank/DDBJ whole genome shotgun (WGS) entry which is preliminary data.</text>
</comment>
<proteinExistence type="predicted"/>
<feature type="compositionally biased region" description="Acidic residues" evidence="1">
    <location>
        <begin position="271"/>
        <end position="286"/>
    </location>
</feature>
<protein>
    <recommendedName>
        <fullName evidence="2">Integrase zinc-binding domain-containing protein</fullName>
    </recommendedName>
</protein>
<evidence type="ECO:0000259" key="2">
    <source>
        <dbReference type="Pfam" id="PF17921"/>
    </source>
</evidence>
<evidence type="ECO:0000313" key="3">
    <source>
        <dbReference type="EMBL" id="GBG60588.1"/>
    </source>
</evidence>
<feature type="region of interest" description="Disordered" evidence="1">
    <location>
        <begin position="227"/>
        <end position="286"/>
    </location>
</feature>
<accession>A0A388JS12</accession>
<feature type="domain" description="Integrase zinc-binding" evidence="2">
    <location>
        <begin position="8"/>
        <end position="62"/>
    </location>
</feature>
<organism evidence="3 4">
    <name type="scientific">Chara braunii</name>
    <name type="common">Braun's stonewort</name>
    <dbReference type="NCBI Taxonomy" id="69332"/>
    <lineage>
        <taxon>Eukaryota</taxon>
        <taxon>Viridiplantae</taxon>
        <taxon>Streptophyta</taxon>
        <taxon>Charophyceae</taxon>
        <taxon>Charales</taxon>
        <taxon>Characeae</taxon>
        <taxon>Chara</taxon>
    </lineage>
</organism>